<protein>
    <submittedName>
        <fullName evidence="2">Uncharacterized protein</fullName>
    </submittedName>
</protein>
<sequence length="249" mass="27114">MSAEWAELDDGAWQLYGGLHRLLLRLAGRVPDELLTRARTMLAVGDLSYLPETVTMAALEYGVPLTAQELGLLREVFTALGIEGEPAGIDRVPTTDPTPDAPPTNAIDRVNAADPAPATGHRFSPDLAEPPRIPAGLDLTDGVPVELADLEDELFDLHDHLVVDALSEHTGVVAVLRAWRSGPGGRRRVYLAEVDPGVMAWELTLEAQTELRQLGEDDPQAEVYWTGDDLPPYHRAARAAATVLWKRQP</sequence>
<keyword evidence="3" id="KW-1185">Reference proteome</keyword>
<comment type="caution">
    <text evidence="2">The sequence shown here is derived from an EMBL/GenBank/DDBJ whole genome shotgun (WGS) entry which is preliminary data.</text>
</comment>
<dbReference type="EMBL" id="BAABDQ010000004">
    <property type="protein sequence ID" value="GAA3544923.1"/>
    <property type="molecule type" value="Genomic_DNA"/>
</dbReference>
<organism evidence="2 3">
    <name type="scientific">Nonomuraea rosea</name>
    <dbReference type="NCBI Taxonomy" id="638574"/>
    <lineage>
        <taxon>Bacteria</taxon>
        <taxon>Bacillati</taxon>
        <taxon>Actinomycetota</taxon>
        <taxon>Actinomycetes</taxon>
        <taxon>Streptosporangiales</taxon>
        <taxon>Streptosporangiaceae</taxon>
        <taxon>Nonomuraea</taxon>
    </lineage>
</organism>
<proteinExistence type="predicted"/>
<feature type="region of interest" description="Disordered" evidence="1">
    <location>
        <begin position="88"/>
        <end position="128"/>
    </location>
</feature>
<evidence type="ECO:0000256" key="1">
    <source>
        <dbReference type="SAM" id="MobiDB-lite"/>
    </source>
</evidence>
<evidence type="ECO:0000313" key="2">
    <source>
        <dbReference type="EMBL" id="GAA3544923.1"/>
    </source>
</evidence>
<gene>
    <name evidence="2" type="ORF">GCM10022419_026440</name>
</gene>
<accession>A0ABP6W5M9</accession>
<reference evidence="3" key="1">
    <citation type="journal article" date="2019" name="Int. J. Syst. Evol. Microbiol.">
        <title>The Global Catalogue of Microorganisms (GCM) 10K type strain sequencing project: providing services to taxonomists for standard genome sequencing and annotation.</title>
        <authorList>
            <consortium name="The Broad Institute Genomics Platform"/>
            <consortium name="The Broad Institute Genome Sequencing Center for Infectious Disease"/>
            <person name="Wu L."/>
            <person name="Ma J."/>
        </authorList>
    </citation>
    <scope>NUCLEOTIDE SEQUENCE [LARGE SCALE GENOMIC DNA]</scope>
    <source>
        <strain evidence="3">JCM 17326</strain>
    </source>
</reference>
<name>A0ABP6W5M9_9ACTN</name>
<dbReference type="Proteomes" id="UP001500630">
    <property type="component" value="Unassembled WGS sequence"/>
</dbReference>
<evidence type="ECO:0000313" key="3">
    <source>
        <dbReference type="Proteomes" id="UP001500630"/>
    </source>
</evidence>
<dbReference type="RefSeq" id="WP_345561498.1">
    <property type="nucleotide sequence ID" value="NZ_BAABDQ010000004.1"/>
</dbReference>